<reference evidence="8" key="1">
    <citation type="submission" date="2016-11" db="EMBL/GenBank/DDBJ databases">
        <title>The genome sequence of Colletotrichum cuscutae.</title>
        <authorList>
            <person name="Baroncelli R."/>
        </authorList>
    </citation>
    <scope>NUCLEOTIDE SEQUENCE</scope>
    <source>
        <strain evidence="8">IMI 304802</strain>
    </source>
</reference>
<keyword evidence="2" id="KW-0812">Transmembrane</keyword>
<feature type="compositionally biased region" description="Gly residues" evidence="5">
    <location>
        <begin position="894"/>
        <end position="913"/>
    </location>
</feature>
<dbReference type="EMBL" id="MPDP01000074">
    <property type="protein sequence ID" value="KAK1484808.1"/>
    <property type="molecule type" value="Genomic_DNA"/>
</dbReference>
<dbReference type="GO" id="GO:0005829">
    <property type="term" value="C:cytosol"/>
    <property type="evidence" value="ECO:0007669"/>
    <property type="project" value="TreeGrafter"/>
</dbReference>
<comment type="subcellular location">
    <subcellularLocation>
        <location evidence="1">Membrane</location>
        <topology evidence="1">Multi-pass membrane protein</topology>
    </subcellularLocation>
</comment>
<dbReference type="PANTHER" id="PTHR18063:SF6">
    <property type="entry name" value="UBIQUITIN CARBOXYL-TERMINAL HYDROLASE"/>
    <property type="match status" value="1"/>
</dbReference>
<gene>
    <name evidence="8" type="ORF">CCUS01_15418</name>
</gene>
<feature type="compositionally biased region" description="Basic and acidic residues" evidence="5">
    <location>
        <begin position="123"/>
        <end position="133"/>
    </location>
</feature>
<evidence type="ECO:0000256" key="4">
    <source>
        <dbReference type="ARBA" id="ARBA00023136"/>
    </source>
</evidence>
<feature type="compositionally biased region" description="Basic and acidic residues" evidence="5">
    <location>
        <begin position="312"/>
        <end position="324"/>
    </location>
</feature>
<comment type="caution">
    <text evidence="8">The sequence shown here is derived from an EMBL/GenBank/DDBJ whole genome shotgun (WGS) entry which is preliminary data.</text>
</comment>
<organism evidence="8 9">
    <name type="scientific">Colletotrichum cuscutae</name>
    <dbReference type="NCBI Taxonomy" id="1209917"/>
    <lineage>
        <taxon>Eukaryota</taxon>
        <taxon>Fungi</taxon>
        <taxon>Dikarya</taxon>
        <taxon>Ascomycota</taxon>
        <taxon>Pezizomycotina</taxon>
        <taxon>Sordariomycetes</taxon>
        <taxon>Hypocreomycetidae</taxon>
        <taxon>Glomerellales</taxon>
        <taxon>Glomerellaceae</taxon>
        <taxon>Colletotrichum</taxon>
        <taxon>Colletotrichum acutatum species complex</taxon>
    </lineage>
</organism>
<dbReference type="Proteomes" id="UP001239213">
    <property type="component" value="Unassembled WGS sequence"/>
</dbReference>
<dbReference type="PANTHER" id="PTHR18063">
    <property type="entry name" value="NF-E2 INDUCIBLE PROTEIN"/>
    <property type="match status" value="1"/>
</dbReference>
<dbReference type="GO" id="GO:0004843">
    <property type="term" value="F:cysteine-type deubiquitinase activity"/>
    <property type="evidence" value="ECO:0007669"/>
    <property type="project" value="InterPro"/>
</dbReference>
<dbReference type="GO" id="GO:0006629">
    <property type="term" value="P:lipid metabolic process"/>
    <property type="evidence" value="ECO:0007669"/>
    <property type="project" value="InterPro"/>
</dbReference>
<proteinExistence type="predicted"/>
<evidence type="ECO:0000256" key="5">
    <source>
        <dbReference type="SAM" id="MobiDB-lite"/>
    </source>
</evidence>
<protein>
    <recommendedName>
        <fullName evidence="10">MINDY deubiquitinase domain-containing protein</fullName>
    </recommendedName>
</protein>
<sequence>MVTRKPVPNETSLDTNAAAPRVEDMRKELWSATDSPSDVDSVWDDAPQQRGAAALNQQSIPQDVPESLKPGGVTAQAPEMTNGVWNDVDGHQPQIASETRSESNEIPLVLRPGAPPSRSDTNPFKRKEVRDDSNPTSPPTNGTPTMPPAQPLSQMSTGEISNNPWQPALDQHAQRAAAASAQQSLRTQNSGESERDAWAATQEPKLPAISTSPALLSLPSEPTSPAWDDLPENQSKKPLELPVASIPNDAVADQNAWDDEGGQNKGKGKAPAPASVIPPPTVEDGPMDDWNLIDVEPPAGPPPGRSQMPNQTHDRPDQVSDDKVAPALPPRNDDEEQPPRQPPRPVDGKAETYQIKNVRWHDHSADQNPRVSPILVQNANGPCPLLALVNALTLTTPSSLSETALIEVLRSREHISLGYLLDAVVDELMRRTQEALPDVSQLYAFLKGLHTGMNVNPRFVPTPEIIKAFKRTSLTHLHPTERDDLIPGTFEDTREMALYAAFAIPLIHGWLPTKNDPAYPAFERQAASFEDVQTLLFRDEELQERLGELTEEEELVYSDIQSIKAFLETSATQLTPSGLEVITKAMKPGSFAILFRNDHFSTLYRHPATQQLLVLVTDAGYATHDEIVWESLADVNGERTEYYSGDFRIVGGEQPQGNSRGQPTSRNNAHNRPRIDTSSANEGGWTTVPGRGRNKHLEAPAQGDEMPLSPNHEQEDRDLALALQLQEEEEQRHRAEQSARRRESQLSEQYIEQQARLQQGPTTRRAADRQAARTGTGARSNSNGNSTASRGSRRNSSTNVSSAAVPPTSGRQPGQPPQLVRPLVPPTVPARRQGVNRPADEGMDDAPPTYEQAQAAAKYEPPPGHPHHHASSPVNRQGNGGAGPSFPLSPSRPGMGGGRGRVLGPGGVVGSSQGGRERDCIVIAALATPPIAKANGESGLASRGFNASQAQDPELPPPIPPKLLDVIDFVSHFPHTYNQRFPGLWYATTTPLSHLFGSLQYVINWYGMGKTSVTSRLNIPGRLAWFLMEIPGVTTLLYIMNTLPRQVGIDDLPWQNKVLAGSTSTDEWAPLQTIHYAYRAVLFPILQPSMSPIHVVVASSAVLFQLMNATCLGSYLAAYGPTTASAWDSALGRGGIAQFAAGIAVFYVGLTLNYFHDEELREIRRTEQRRQAKIAKQQKLDGNTDMAKGVDKHYRLPDTMLFRYMLYPHYFCEWVEWFGFWMASGWSVPGRAFFLNEIFVMFPRARSGRRCVSPNDGQDKLLDDQRGFNVCISCSQGTYLSSLHPNGSSKALSFP</sequence>
<feature type="domain" description="MINDY deubiquitinase" evidence="7">
    <location>
        <begin position="351"/>
        <end position="647"/>
    </location>
</feature>
<feature type="compositionally biased region" description="Polar residues" evidence="5">
    <location>
        <begin position="746"/>
        <end position="761"/>
    </location>
</feature>
<dbReference type="Pfam" id="PF04424">
    <property type="entry name" value="MINDY_DUB"/>
    <property type="match status" value="1"/>
</dbReference>
<feature type="compositionally biased region" description="Polar residues" evidence="5">
    <location>
        <begin position="655"/>
        <end position="681"/>
    </location>
</feature>
<keyword evidence="4" id="KW-0472">Membrane</keyword>
<dbReference type="GO" id="GO:0016020">
    <property type="term" value="C:membrane"/>
    <property type="evidence" value="ECO:0007669"/>
    <property type="project" value="UniProtKB-SubCell"/>
</dbReference>
<keyword evidence="3" id="KW-1133">Transmembrane helix</keyword>
<evidence type="ECO:0000256" key="3">
    <source>
        <dbReference type="ARBA" id="ARBA00022989"/>
    </source>
</evidence>
<dbReference type="InterPro" id="IPR001104">
    <property type="entry name" value="3-oxo-5_a-steroid_4-DH_C"/>
</dbReference>
<evidence type="ECO:0000313" key="8">
    <source>
        <dbReference type="EMBL" id="KAK1484808.1"/>
    </source>
</evidence>
<feature type="compositionally biased region" description="Low complexity" evidence="5">
    <location>
        <begin position="810"/>
        <end position="822"/>
    </location>
</feature>
<dbReference type="Pfam" id="PF02544">
    <property type="entry name" value="Steroid_dh"/>
    <property type="match status" value="1"/>
</dbReference>
<dbReference type="GO" id="GO:0071108">
    <property type="term" value="P:protein K48-linked deubiquitination"/>
    <property type="evidence" value="ECO:0007669"/>
    <property type="project" value="TreeGrafter"/>
</dbReference>
<dbReference type="GO" id="GO:0016627">
    <property type="term" value="F:oxidoreductase activity, acting on the CH-CH group of donors"/>
    <property type="evidence" value="ECO:0007669"/>
    <property type="project" value="InterPro"/>
</dbReference>
<evidence type="ECO:0000313" key="9">
    <source>
        <dbReference type="Proteomes" id="UP001239213"/>
    </source>
</evidence>
<evidence type="ECO:0000259" key="6">
    <source>
        <dbReference type="Pfam" id="PF02544"/>
    </source>
</evidence>
<evidence type="ECO:0000256" key="1">
    <source>
        <dbReference type="ARBA" id="ARBA00004141"/>
    </source>
</evidence>
<feature type="domain" description="3-oxo-5-alpha-steroid 4-dehydrogenase C-terminal" evidence="6">
    <location>
        <begin position="1094"/>
        <end position="1247"/>
    </location>
</feature>
<keyword evidence="9" id="KW-1185">Reference proteome</keyword>
<dbReference type="GO" id="GO:0071944">
    <property type="term" value="C:cell periphery"/>
    <property type="evidence" value="ECO:0007669"/>
    <property type="project" value="TreeGrafter"/>
</dbReference>
<name>A0AAI9VG92_9PEZI</name>
<evidence type="ECO:0000256" key="2">
    <source>
        <dbReference type="ARBA" id="ARBA00022692"/>
    </source>
</evidence>
<feature type="compositionally biased region" description="Low complexity" evidence="5">
    <location>
        <begin position="168"/>
        <end position="188"/>
    </location>
</feature>
<feature type="compositionally biased region" description="Basic and acidic residues" evidence="5">
    <location>
        <begin position="730"/>
        <end position="745"/>
    </location>
</feature>
<dbReference type="GO" id="GO:1990380">
    <property type="term" value="F:K48-linked deubiquitinase activity"/>
    <property type="evidence" value="ECO:0007669"/>
    <property type="project" value="InterPro"/>
</dbReference>
<dbReference type="InterPro" id="IPR033979">
    <property type="entry name" value="MINDY_domain"/>
</dbReference>
<dbReference type="GO" id="GO:0016807">
    <property type="term" value="F:cysteine-type carboxypeptidase activity"/>
    <property type="evidence" value="ECO:0007669"/>
    <property type="project" value="TreeGrafter"/>
</dbReference>
<feature type="region of interest" description="Disordered" evidence="5">
    <location>
        <begin position="1"/>
        <end position="349"/>
    </location>
</feature>
<feature type="region of interest" description="Disordered" evidence="5">
    <location>
        <begin position="648"/>
        <end position="914"/>
    </location>
</feature>
<feature type="compositionally biased region" description="Polar residues" evidence="5">
    <location>
        <begin position="780"/>
        <end position="802"/>
    </location>
</feature>
<accession>A0AAI9VG92</accession>
<dbReference type="PROSITE" id="PS50244">
    <property type="entry name" value="S5A_REDUCTASE"/>
    <property type="match status" value="1"/>
</dbReference>
<evidence type="ECO:0008006" key="10">
    <source>
        <dbReference type="Google" id="ProtNLM"/>
    </source>
</evidence>
<evidence type="ECO:0000259" key="7">
    <source>
        <dbReference type="Pfam" id="PF04424"/>
    </source>
</evidence>
<dbReference type="InterPro" id="IPR007518">
    <property type="entry name" value="MINDY"/>
</dbReference>
<feature type="compositionally biased region" description="Polar residues" evidence="5">
    <location>
        <begin position="151"/>
        <end position="165"/>
    </location>
</feature>